<accession>A0A9N8DBK5</accession>
<keyword evidence="3" id="KW-1185">Reference proteome</keyword>
<feature type="region of interest" description="Disordered" evidence="1">
    <location>
        <begin position="1"/>
        <end position="90"/>
    </location>
</feature>
<sequence>MVTWDEEETDAPSQTPTTSELTEAPTTEPTVEPTAEPTLTPTTLEPTIEPTTLAPTIKPTLKPISSAPTVAPSATPTSATPVQTSSPTKRGLPAPFQCGLCPDYRFPGAHEKIFANGAISATCLELDVMLTSTEENEECIELMDQIGYEIDVWSFCECPGIDPPGLCELCPGVSKAEVPQNKMVDGLFCSEWAHYAENALDDAYCANLQQRVGTAGTCCPYHYGLQTLQVYAKKNP</sequence>
<dbReference type="EMBL" id="CAICTM010000020">
    <property type="protein sequence ID" value="CAB9497480.1"/>
    <property type="molecule type" value="Genomic_DNA"/>
</dbReference>
<proteinExistence type="predicted"/>
<evidence type="ECO:0000313" key="2">
    <source>
        <dbReference type="EMBL" id="CAB9497480.1"/>
    </source>
</evidence>
<feature type="compositionally biased region" description="Low complexity" evidence="1">
    <location>
        <begin position="15"/>
        <end position="56"/>
    </location>
</feature>
<feature type="compositionally biased region" description="Acidic residues" evidence="1">
    <location>
        <begin position="1"/>
        <end position="10"/>
    </location>
</feature>
<dbReference type="AlphaFoldDB" id="A0A9N8DBK5"/>
<organism evidence="2 3">
    <name type="scientific">Seminavis robusta</name>
    <dbReference type="NCBI Taxonomy" id="568900"/>
    <lineage>
        <taxon>Eukaryota</taxon>
        <taxon>Sar</taxon>
        <taxon>Stramenopiles</taxon>
        <taxon>Ochrophyta</taxon>
        <taxon>Bacillariophyta</taxon>
        <taxon>Bacillariophyceae</taxon>
        <taxon>Bacillariophycidae</taxon>
        <taxon>Naviculales</taxon>
        <taxon>Naviculaceae</taxon>
        <taxon>Seminavis</taxon>
    </lineage>
</organism>
<name>A0A9N8DBK5_9STRA</name>
<evidence type="ECO:0000313" key="3">
    <source>
        <dbReference type="Proteomes" id="UP001153069"/>
    </source>
</evidence>
<dbReference type="Proteomes" id="UP001153069">
    <property type="component" value="Unassembled WGS sequence"/>
</dbReference>
<feature type="compositionally biased region" description="Low complexity" evidence="1">
    <location>
        <begin position="63"/>
        <end position="88"/>
    </location>
</feature>
<protein>
    <submittedName>
        <fullName evidence="2">Uncharacterized protein</fullName>
    </submittedName>
</protein>
<reference evidence="2" key="1">
    <citation type="submission" date="2020-06" db="EMBL/GenBank/DDBJ databases">
        <authorList>
            <consortium name="Plant Systems Biology data submission"/>
        </authorList>
    </citation>
    <scope>NUCLEOTIDE SEQUENCE</scope>
    <source>
        <strain evidence="2">D6</strain>
    </source>
</reference>
<gene>
    <name evidence="2" type="ORF">SEMRO_20_G014280.1</name>
</gene>
<comment type="caution">
    <text evidence="2">The sequence shown here is derived from an EMBL/GenBank/DDBJ whole genome shotgun (WGS) entry which is preliminary data.</text>
</comment>
<evidence type="ECO:0000256" key="1">
    <source>
        <dbReference type="SAM" id="MobiDB-lite"/>
    </source>
</evidence>